<name>A0A7K1Y791_9SPHI</name>
<proteinExistence type="predicted"/>
<dbReference type="PANTHER" id="PTHR43547">
    <property type="entry name" value="TWO-COMPONENT HISTIDINE KINASE"/>
    <property type="match status" value="1"/>
</dbReference>
<dbReference type="InterPro" id="IPR005467">
    <property type="entry name" value="His_kinase_dom"/>
</dbReference>
<dbReference type="InterPro" id="IPR013783">
    <property type="entry name" value="Ig-like_fold"/>
</dbReference>
<dbReference type="GO" id="GO:0000155">
    <property type="term" value="F:phosphorelay sensor kinase activity"/>
    <property type="evidence" value="ECO:0007669"/>
    <property type="project" value="InterPro"/>
</dbReference>
<keyword evidence="5" id="KW-1185">Reference proteome</keyword>
<keyword evidence="2" id="KW-0472">Membrane</keyword>
<dbReference type="GO" id="GO:0046983">
    <property type="term" value="F:protein dimerization activity"/>
    <property type="evidence" value="ECO:0007669"/>
    <property type="project" value="InterPro"/>
</dbReference>
<evidence type="ECO:0000256" key="1">
    <source>
        <dbReference type="ARBA" id="ARBA00022553"/>
    </source>
</evidence>
<dbReference type="RefSeq" id="WP_160843489.1">
    <property type="nucleotide sequence ID" value="NZ_WVHT01000002.1"/>
</dbReference>
<dbReference type="SUPFAM" id="SSF55874">
    <property type="entry name" value="ATPase domain of HSP90 chaperone/DNA topoisomerase II/histidine kinase"/>
    <property type="match status" value="1"/>
</dbReference>
<accession>A0A7K1Y791</accession>
<dbReference type="SMART" id="SM00387">
    <property type="entry name" value="HATPase_c"/>
    <property type="match status" value="1"/>
</dbReference>
<keyword evidence="1" id="KW-0597">Phosphoprotein</keyword>
<dbReference type="SUPFAM" id="SSF63829">
    <property type="entry name" value="Calcium-dependent phosphotriesterase"/>
    <property type="match status" value="1"/>
</dbReference>
<dbReference type="FunFam" id="2.60.40.10:FF:000791">
    <property type="entry name" value="Two-component system sensor histidine kinase/response regulator"/>
    <property type="match status" value="1"/>
</dbReference>
<evidence type="ECO:0000256" key="2">
    <source>
        <dbReference type="SAM" id="Phobius"/>
    </source>
</evidence>
<dbReference type="InterPro" id="IPR036890">
    <property type="entry name" value="HATPase_C_sf"/>
</dbReference>
<dbReference type="Gene3D" id="2.60.40.10">
    <property type="entry name" value="Immunoglobulins"/>
    <property type="match status" value="1"/>
</dbReference>
<dbReference type="Gene3D" id="1.20.5.1930">
    <property type="match status" value="1"/>
</dbReference>
<feature type="transmembrane region" description="Helical" evidence="2">
    <location>
        <begin position="12"/>
        <end position="32"/>
    </location>
</feature>
<dbReference type="PANTHER" id="PTHR43547:SF2">
    <property type="entry name" value="HYBRID SIGNAL TRANSDUCTION HISTIDINE KINASE C"/>
    <property type="match status" value="1"/>
</dbReference>
<keyword evidence="2" id="KW-0812">Transmembrane</keyword>
<dbReference type="Pfam" id="PF07495">
    <property type="entry name" value="Y_Y_Y"/>
    <property type="match status" value="1"/>
</dbReference>
<dbReference type="Gene3D" id="3.30.565.10">
    <property type="entry name" value="Histidine kinase-like ATPase, C-terminal domain"/>
    <property type="match status" value="1"/>
</dbReference>
<feature type="transmembrane region" description="Helical" evidence="2">
    <location>
        <begin position="810"/>
        <end position="828"/>
    </location>
</feature>
<dbReference type="Proteomes" id="UP000466586">
    <property type="component" value="Unassembled WGS sequence"/>
</dbReference>
<sequence>MPLNALFIIPRLFLRIIFISGLAQLLIVYNGSGQIAGLLRFKAYTINDGLSQGYISSILQDRQGLLWFATADGLNKFDGYRFTVYHHDADDANSIGSDDIACIFEDSGNRLWIGTRHSGLDVFDRKRGIFGHINAGLNGLSSNDILAISEDRSGALWIRSREGIDRMEIMEGPPNGEAKASVASSFGFALRFTPVKLRLTVKAEEYQAEPPAVFIDSRGHVYLLTNSRIVEVYFKDKSRNLGIRERYRFTSADSTVIPEMIEDTLTHSYFVNNKSVIHFPSYDFSRPKALYRSNSAFLRWVNRGNGALWILDQSKVVSVNSRNGRTRVFGAIDPAQDRFLQTATVFFKDRTGVVWIGSGGYGILKYDPEAEQFHHILSGLSHYQLLTLPSGEIITNNYQSITLGDNGPVIEDFISQGLIRKKFPKFLPLSFSRDTWGNLWYGINGGIIRYNIRDKSATRYDLPFAGTRVLPFPLYADRENTIWMGYGSFFVSFDPFSGKFKRHSYQQSQQSVDYDFLQCIYQDENLLWLGTTSGLLCFDMREQRIIDYFFNKPYDKRSVSNSFILTLCNDAVQPNRYLWVGTKGGGLNRLDKKTGSFIHFTTKDGLPNNVVYGLQFDRKGRLWMSTNKGISGFNTSDKQFRNYDVADGLQSNEFNRYAFCKTPAGMMVFGGLNGINYFDPDKLSPLKPPPVVFTDFRLFNKPVPAGRPGDILANEIGWVRQLKLRYAQNVITFQFAATDYRKPGSIRYRYMMEGFDENYIYSGVAREATYTNLDPGKYTFLVQASFEDGVWGTGHARIGVLIVPPWWKTWWFYLLVVTTVFSATYLIYRERLMQLARLNKLRNRIARDLHDEVGSSISTIAIYSRIVQDHMANSKVTDQSLMEKITEFATEVMESMSDIVWNIHAKNDSFDSVVSRMREHAYELFEAKGYTINFSFDEQLQRLRLSMEKRRDFYLIYKEALNNIAKYAGGSNVWISLYVQNNVITLSIKDDGRGFDAVNARKGGNGLQNMKHRADTLKGRITISSQPGKGTELVLRFPAA</sequence>
<dbReference type="PROSITE" id="PS50109">
    <property type="entry name" value="HIS_KIN"/>
    <property type="match status" value="1"/>
</dbReference>
<dbReference type="EMBL" id="WVHT01000002">
    <property type="protein sequence ID" value="MXV50310.1"/>
    <property type="molecule type" value="Genomic_DNA"/>
</dbReference>
<dbReference type="InterPro" id="IPR011123">
    <property type="entry name" value="Y_Y_Y"/>
</dbReference>
<dbReference type="InterPro" id="IPR003594">
    <property type="entry name" value="HATPase_dom"/>
</dbReference>
<feature type="domain" description="Histidine kinase" evidence="3">
    <location>
        <begin position="848"/>
        <end position="1040"/>
    </location>
</feature>
<protein>
    <recommendedName>
        <fullName evidence="3">Histidine kinase domain-containing protein</fullName>
    </recommendedName>
</protein>
<dbReference type="Pfam" id="PF07494">
    <property type="entry name" value="Reg_prop"/>
    <property type="match status" value="3"/>
</dbReference>
<dbReference type="Gene3D" id="2.130.10.10">
    <property type="entry name" value="YVTN repeat-like/Quinoprotein amine dehydrogenase"/>
    <property type="match status" value="3"/>
</dbReference>
<evidence type="ECO:0000313" key="5">
    <source>
        <dbReference type="Proteomes" id="UP000466586"/>
    </source>
</evidence>
<reference evidence="4 5" key="1">
    <citation type="submission" date="2019-11" db="EMBL/GenBank/DDBJ databases">
        <title>Pedobacter sp. HMF7647 Genome sequencing and assembly.</title>
        <authorList>
            <person name="Kang H."/>
            <person name="Kim H."/>
            <person name="Joh K."/>
        </authorList>
    </citation>
    <scope>NUCLEOTIDE SEQUENCE [LARGE SCALE GENOMIC DNA]</scope>
    <source>
        <strain evidence="4 5">HMF7647</strain>
    </source>
</reference>
<organism evidence="4 5">
    <name type="scientific">Hufsiella arboris</name>
    <dbReference type="NCBI Taxonomy" id="2695275"/>
    <lineage>
        <taxon>Bacteria</taxon>
        <taxon>Pseudomonadati</taxon>
        <taxon>Bacteroidota</taxon>
        <taxon>Sphingobacteriia</taxon>
        <taxon>Sphingobacteriales</taxon>
        <taxon>Sphingobacteriaceae</taxon>
        <taxon>Hufsiella</taxon>
    </lineage>
</organism>
<comment type="caution">
    <text evidence="4">The sequence shown here is derived from an EMBL/GenBank/DDBJ whole genome shotgun (WGS) entry which is preliminary data.</text>
</comment>
<dbReference type="CDD" id="cd16917">
    <property type="entry name" value="HATPase_UhpB-NarQ-NarX-like"/>
    <property type="match status" value="1"/>
</dbReference>
<dbReference type="Pfam" id="PF02518">
    <property type="entry name" value="HATPase_c"/>
    <property type="match status" value="1"/>
</dbReference>
<dbReference type="AlphaFoldDB" id="A0A7K1Y791"/>
<dbReference type="InterPro" id="IPR015943">
    <property type="entry name" value="WD40/YVTN_repeat-like_dom_sf"/>
</dbReference>
<dbReference type="GO" id="GO:0016020">
    <property type="term" value="C:membrane"/>
    <property type="evidence" value="ECO:0007669"/>
    <property type="project" value="InterPro"/>
</dbReference>
<gene>
    <name evidence="4" type="ORF">GS399_04945</name>
</gene>
<dbReference type="InterPro" id="IPR011110">
    <property type="entry name" value="Reg_prop"/>
</dbReference>
<evidence type="ECO:0000259" key="3">
    <source>
        <dbReference type="PROSITE" id="PS50109"/>
    </source>
</evidence>
<evidence type="ECO:0000313" key="4">
    <source>
        <dbReference type="EMBL" id="MXV50310.1"/>
    </source>
</evidence>
<dbReference type="Pfam" id="PF07730">
    <property type="entry name" value="HisKA_3"/>
    <property type="match status" value="1"/>
</dbReference>
<dbReference type="InterPro" id="IPR011712">
    <property type="entry name" value="Sig_transdc_His_kin_sub3_dim/P"/>
</dbReference>
<keyword evidence="2" id="KW-1133">Transmembrane helix</keyword>